<sequence>MKKTKKDRLKTVISLLVAVGIIGFLIFLITYSPAENTVGYEPFTVTKRDVVRSFQATGVVVENLINQENERVVVVVVDEYEVTDLATEQTANLTIGALKDTTTSGKIYSISDTPRVNGDTSEYDVVIRFEKQPDQLRLGMHVDVNVVLEDKKNVLAVLNDSLNKQDNSRYYVEMLTEVRRISLSKIGLNKVAQETAERQVEIGLQGDDYTEIIDGLKEGEVIVK</sequence>
<organism evidence="5 6">
    <name type="scientific">Candidatus Kerfeldbacteria bacterium RIFOXYB2_FULL_38_14</name>
    <dbReference type="NCBI Taxonomy" id="1798547"/>
    <lineage>
        <taxon>Bacteria</taxon>
        <taxon>Candidatus Kerfeldiibacteriota</taxon>
    </lineage>
</organism>
<dbReference type="EMBL" id="MHKI01000029">
    <property type="protein sequence ID" value="OGY85684.1"/>
    <property type="molecule type" value="Genomic_DNA"/>
</dbReference>
<dbReference type="InterPro" id="IPR058636">
    <property type="entry name" value="Beta-barrel_YknX"/>
</dbReference>
<evidence type="ECO:0000313" key="6">
    <source>
        <dbReference type="Proteomes" id="UP000176420"/>
    </source>
</evidence>
<feature type="domain" description="YknX-like beta-barrel" evidence="4">
    <location>
        <begin position="75"/>
        <end position="146"/>
    </location>
</feature>
<dbReference type="PANTHER" id="PTHR32347:SF14">
    <property type="entry name" value="EFFLUX SYSTEM COMPONENT YKNX-RELATED"/>
    <property type="match status" value="1"/>
</dbReference>
<evidence type="ECO:0000256" key="2">
    <source>
        <dbReference type="ARBA" id="ARBA00023054"/>
    </source>
</evidence>
<keyword evidence="3" id="KW-0812">Transmembrane</keyword>
<keyword evidence="3" id="KW-0472">Membrane</keyword>
<dbReference type="Gene3D" id="2.40.420.20">
    <property type="match status" value="1"/>
</dbReference>
<reference evidence="5 6" key="1">
    <citation type="journal article" date="2016" name="Nat. Commun.">
        <title>Thousands of microbial genomes shed light on interconnected biogeochemical processes in an aquifer system.</title>
        <authorList>
            <person name="Anantharaman K."/>
            <person name="Brown C.T."/>
            <person name="Hug L.A."/>
            <person name="Sharon I."/>
            <person name="Castelle C.J."/>
            <person name="Probst A.J."/>
            <person name="Thomas B.C."/>
            <person name="Singh A."/>
            <person name="Wilkins M.J."/>
            <person name="Karaoz U."/>
            <person name="Brodie E.L."/>
            <person name="Williams K.H."/>
            <person name="Hubbard S.S."/>
            <person name="Banfield J.F."/>
        </authorList>
    </citation>
    <scope>NUCLEOTIDE SEQUENCE [LARGE SCALE GENOMIC DNA]</scope>
</reference>
<feature type="transmembrane region" description="Helical" evidence="3">
    <location>
        <begin position="12"/>
        <end position="31"/>
    </location>
</feature>
<dbReference type="Pfam" id="PF25990">
    <property type="entry name" value="Beta-barrel_YknX"/>
    <property type="match status" value="1"/>
</dbReference>
<evidence type="ECO:0000259" key="4">
    <source>
        <dbReference type="Pfam" id="PF25990"/>
    </source>
</evidence>
<comment type="caution">
    <text evidence="5">The sequence shown here is derived from an EMBL/GenBank/DDBJ whole genome shotgun (WGS) entry which is preliminary data.</text>
</comment>
<dbReference type="PANTHER" id="PTHR32347">
    <property type="entry name" value="EFFLUX SYSTEM COMPONENT YKNX-RELATED"/>
    <property type="match status" value="1"/>
</dbReference>
<dbReference type="AlphaFoldDB" id="A0A1G2B915"/>
<dbReference type="Gene3D" id="2.40.30.170">
    <property type="match status" value="1"/>
</dbReference>
<keyword evidence="2" id="KW-0175">Coiled coil</keyword>
<comment type="subcellular location">
    <subcellularLocation>
        <location evidence="1">Cell envelope</location>
    </subcellularLocation>
</comment>
<dbReference type="GO" id="GO:0030313">
    <property type="term" value="C:cell envelope"/>
    <property type="evidence" value="ECO:0007669"/>
    <property type="project" value="UniProtKB-SubCell"/>
</dbReference>
<evidence type="ECO:0000313" key="5">
    <source>
        <dbReference type="EMBL" id="OGY85684.1"/>
    </source>
</evidence>
<accession>A0A1G2B915</accession>
<keyword evidence="3" id="KW-1133">Transmembrane helix</keyword>
<dbReference type="InterPro" id="IPR050465">
    <property type="entry name" value="UPF0194_transport"/>
</dbReference>
<protein>
    <recommendedName>
        <fullName evidence="4">YknX-like beta-barrel domain-containing protein</fullName>
    </recommendedName>
</protein>
<evidence type="ECO:0000256" key="1">
    <source>
        <dbReference type="ARBA" id="ARBA00004196"/>
    </source>
</evidence>
<name>A0A1G2B915_9BACT</name>
<evidence type="ECO:0000256" key="3">
    <source>
        <dbReference type="SAM" id="Phobius"/>
    </source>
</evidence>
<dbReference type="Proteomes" id="UP000176420">
    <property type="component" value="Unassembled WGS sequence"/>
</dbReference>
<proteinExistence type="predicted"/>
<gene>
    <name evidence="5" type="ORF">A2319_05275</name>
</gene>